<gene>
    <name evidence="2" type="ORF">DEA61_09485</name>
</gene>
<dbReference type="Proteomes" id="UP000264445">
    <property type="component" value="Unassembled WGS sequence"/>
</dbReference>
<dbReference type="NCBIfam" id="TIGR01764">
    <property type="entry name" value="excise"/>
    <property type="match status" value="1"/>
</dbReference>
<organism evidence="2 3">
    <name type="scientific">Caldanaerobacter subterraneus</name>
    <dbReference type="NCBI Taxonomy" id="911092"/>
    <lineage>
        <taxon>Bacteria</taxon>
        <taxon>Bacillati</taxon>
        <taxon>Bacillota</taxon>
        <taxon>Clostridia</taxon>
        <taxon>Thermoanaerobacterales</taxon>
        <taxon>Thermoanaerobacteraceae</taxon>
        <taxon>Caldanaerobacter</taxon>
    </lineage>
</organism>
<evidence type="ECO:0000259" key="1">
    <source>
        <dbReference type="Pfam" id="PF12728"/>
    </source>
</evidence>
<accession>A0A357VP92</accession>
<dbReference type="EMBL" id="DOLB01000140">
    <property type="protein sequence ID" value="HBT50016.1"/>
    <property type="molecule type" value="Genomic_DNA"/>
</dbReference>
<feature type="domain" description="Helix-turn-helix" evidence="1">
    <location>
        <begin position="4"/>
        <end position="53"/>
    </location>
</feature>
<sequence>MNPIKEAAEALGVSRDVIYCMVYRGVLPHNRTQGKGKKGKILIPKKALEKWFMGKQRIEQKIKKK</sequence>
<dbReference type="GO" id="GO:0003677">
    <property type="term" value="F:DNA binding"/>
    <property type="evidence" value="ECO:0007669"/>
    <property type="project" value="InterPro"/>
</dbReference>
<dbReference type="InterPro" id="IPR041657">
    <property type="entry name" value="HTH_17"/>
</dbReference>
<protein>
    <recommendedName>
        <fullName evidence="1">Helix-turn-helix domain-containing protein</fullName>
    </recommendedName>
</protein>
<dbReference type="AlphaFoldDB" id="A0A357VP92"/>
<dbReference type="RefSeq" id="WP_278429392.1">
    <property type="nucleotide sequence ID" value="NZ_DOLB01000140.1"/>
</dbReference>
<dbReference type="SUPFAM" id="SSF46955">
    <property type="entry name" value="Putative DNA-binding domain"/>
    <property type="match status" value="1"/>
</dbReference>
<evidence type="ECO:0000313" key="2">
    <source>
        <dbReference type="EMBL" id="HBT50016.1"/>
    </source>
</evidence>
<name>A0A357VP92_9THEO</name>
<dbReference type="InterPro" id="IPR010093">
    <property type="entry name" value="SinI_DNA-bd"/>
</dbReference>
<dbReference type="InterPro" id="IPR009061">
    <property type="entry name" value="DNA-bd_dom_put_sf"/>
</dbReference>
<comment type="caution">
    <text evidence="2">The sequence shown here is derived from an EMBL/GenBank/DDBJ whole genome shotgun (WGS) entry which is preliminary data.</text>
</comment>
<evidence type="ECO:0000313" key="3">
    <source>
        <dbReference type="Proteomes" id="UP000264445"/>
    </source>
</evidence>
<proteinExistence type="predicted"/>
<dbReference type="Pfam" id="PF12728">
    <property type="entry name" value="HTH_17"/>
    <property type="match status" value="1"/>
</dbReference>
<reference evidence="2 3" key="1">
    <citation type="journal article" date="2018" name="Nat. Biotechnol.">
        <title>A standardized bacterial taxonomy based on genome phylogeny substantially revises the tree of life.</title>
        <authorList>
            <person name="Parks D.H."/>
            <person name="Chuvochina M."/>
            <person name="Waite D.W."/>
            <person name="Rinke C."/>
            <person name="Skarshewski A."/>
            <person name="Chaumeil P.A."/>
            <person name="Hugenholtz P."/>
        </authorList>
    </citation>
    <scope>NUCLEOTIDE SEQUENCE [LARGE SCALE GENOMIC DNA]</scope>
    <source>
        <strain evidence="2">UBA12544</strain>
    </source>
</reference>